<keyword evidence="2" id="KW-0472">Membrane</keyword>
<feature type="region of interest" description="Disordered" evidence="1">
    <location>
        <begin position="400"/>
        <end position="431"/>
    </location>
</feature>
<reference evidence="5" key="1">
    <citation type="submission" date="2017-02" db="UniProtKB">
        <authorList>
            <consortium name="WormBaseParasite"/>
        </authorList>
    </citation>
    <scope>IDENTIFICATION</scope>
</reference>
<protein>
    <submittedName>
        <fullName evidence="5">Ig-like domain-containing protein</fullName>
    </submittedName>
</protein>
<evidence type="ECO:0000256" key="2">
    <source>
        <dbReference type="SAM" id="Phobius"/>
    </source>
</evidence>
<keyword evidence="4" id="KW-1185">Reference proteome</keyword>
<feature type="compositionally biased region" description="Polar residues" evidence="1">
    <location>
        <begin position="400"/>
        <end position="409"/>
    </location>
</feature>
<accession>A0A0M3IKW6</accession>
<feature type="compositionally biased region" description="Basic and acidic residues" evidence="1">
    <location>
        <begin position="422"/>
        <end position="431"/>
    </location>
</feature>
<evidence type="ECO:0000256" key="1">
    <source>
        <dbReference type="SAM" id="MobiDB-lite"/>
    </source>
</evidence>
<proteinExistence type="predicted"/>
<dbReference type="InterPro" id="IPR040426">
    <property type="entry name" value="C05B5.4-like"/>
</dbReference>
<dbReference type="WBParaSite" id="ALUE_0001939401-mRNA-1">
    <property type="protein sequence ID" value="ALUE_0001939401-mRNA-1"/>
    <property type="gene ID" value="ALUE_0001939401"/>
</dbReference>
<evidence type="ECO:0000313" key="5">
    <source>
        <dbReference type="WBParaSite" id="ALUE_0001939401-mRNA-1"/>
    </source>
</evidence>
<dbReference type="Proteomes" id="UP000036681">
    <property type="component" value="Unplaced"/>
</dbReference>
<dbReference type="PANTHER" id="PTHR38626">
    <property type="entry name" value="SKN-1 DEPENDENT ZYGOTIC TRANSCRIPT-RELATED"/>
    <property type="match status" value="1"/>
</dbReference>
<sequence length="431" mass="47444">MCIGHGSHVNPRWSRLLADCIMLSNAWMLAFSNSAFRSIATGENPTTPFWLTTEVRTIEWRRMCLTTAGCADPRLRLVEWNLISNEKISSSWSLAENNDQQRSFVSHWNHGTPADVTFGCEISGVDPMYGFPRTCDTTSAVRTFHHEPTKVNKLSNAAAEVNDDGKMIVELRGKCFNVSLAIQKHQTHCPWCSSPTELSLISQLTETESSRDIPNEWIDHEHLLSAGVITLALIAVLSSASFTCLLVAYLRRRALPRFAKKSRGYTACGASNILNGSRKPINASTRYTGTMNQRNPSSPYWMTANGIGTLPTTPSFNPPSVIITHSSDTSVLSSQSRIPIPPTISLSSNRHKDSGHELYTGTMNQRNPSSPYWMTANGIGTLPTTPSFNPPSVIITHSSDTSVLSSQSRIPIPPTISLSSNRHKDSGHESF</sequence>
<dbReference type="AlphaFoldDB" id="A0A0M3IKW6"/>
<name>A0A0M3IKW6_ASCLU</name>
<dbReference type="InterPro" id="IPR057569">
    <property type="entry name" value="C2_nem"/>
</dbReference>
<keyword evidence="2" id="KW-0812">Transmembrane</keyword>
<feature type="domain" description="C2" evidence="3">
    <location>
        <begin position="48"/>
        <end position="187"/>
    </location>
</feature>
<feature type="region of interest" description="Disordered" evidence="1">
    <location>
        <begin position="333"/>
        <end position="352"/>
    </location>
</feature>
<keyword evidence="2" id="KW-1133">Transmembrane helix</keyword>
<evidence type="ECO:0000313" key="4">
    <source>
        <dbReference type="Proteomes" id="UP000036681"/>
    </source>
</evidence>
<organism evidence="4 5">
    <name type="scientific">Ascaris lumbricoides</name>
    <name type="common">Giant roundworm</name>
    <dbReference type="NCBI Taxonomy" id="6252"/>
    <lineage>
        <taxon>Eukaryota</taxon>
        <taxon>Metazoa</taxon>
        <taxon>Ecdysozoa</taxon>
        <taxon>Nematoda</taxon>
        <taxon>Chromadorea</taxon>
        <taxon>Rhabditida</taxon>
        <taxon>Spirurina</taxon>
        <taxon>Ascaridomorpha</taxon>
        <taxon>Ascaridoidea</taxon>
        <taxon>Ascarididae</taxon>
        <taxon>Ascaris</taxon>
    </lineage>
</organism>
<dbReference type="Pfam" id="PF25330">
    <property type="entry name" value="C2_nem"/>
    <property type="match status" value="1"/>
</dbReference>
<dbReference type="PANTHER" id="PTHR38626:SF4">
    <property type="entry name" value="SKN-1 DEPENDENT ZYGOTIC TRANSCRIPT"/>
    <property type="match status" value="1"/>
</dbReference>
<evidence type="ECO:0000259" key="3">
    <source>
        <dbReference type="Pfam" id="PF25330"/>
    </source>
</evidence>
<feature type="transmembrane region" description="Helical" evidence="2">
    <location>
        <begin position="223"/>
        <end position="250"/>
    </location>
</feature>